<feature type="compositionally biased region" description="Basic and acidic residues" evidence="1">
    <location>
        <begin position="262"/>
        <end position="273"/>
    </location>
</feature>
<feature type="region of interest" description="Disordered" evidence="1">
    <location>
        <begin position="1"/>
        <end position="178"/>
    </location>
</feature>
<name>A0A5A7NXX8_STRAF</name>
<protein>
    <submittedName>
        <fullName evidence="2">ATP synthase subunit beta</fullName>
    </submittedName>
</protein>
<reference evidence="3" key="1">
    <citation type="journal article" date="2019" name="Curr. Biol.">
        <title>Genome Sequence of Striga asiatica Provides Insight into the Evolution of Plant Parasitism.</title>
        <authorList>
            <person name="Yoshida S."/>
            <person name="Kim S."/>
            <person name="Wafula E.K."/>
            <person name="Tanskanen J."/>
            <person name="Kim Y.M."/>
            <person name="Honaas L."/>
            <person name="Yang Z."/>
            <person name="Spallek T."/>
            <person name="Conn C.E."/>
            <person name="Ichihashi Y."/>
            <person name="Cheong K."/>
            <person name="Cui S."/>
            <person name="Der J.P."/>
            <person name="Gundlach H."/>
            <person name="Jiao Y."/>
            <person name="Hori C."/>
            <person name="Ishida J.K."/>
            <person name="Kasahara H."/>
            <person name="Kiba T."/>
            <person name="Kim M.S."/>
            <person name="Koo N."/>
            <person name="Laohavisit A."/>
            <person name="Lee Y.H."/>
            <person name="Lumba S."/>
            <person name="McCourt P."/>
            <person name="Mortimer J.C."/>
            <person name="Mutuku J.M."/>
            <person name="Nomura T."/>
            <person name="Sasaki-Sekimoto Y."/>
            <person name="Seto Y."/>
            <person name="Wang Y."/>
            <person name="Wakatake T."/>
            <person name="Sakakibara H."/>
            <person name="Demura T."/>
            <person name="Yamaguchi S."/>
            <person name="Yoneyama K."/>
            <person name="Manabe R.I."/>
            <person name="Nelson D.C."/>
            <person name="Schulman A.H."/>
            <person name="Timko M.P."/>
            <person name="dePamphilis C.W."/>
            <person name="Choi D."/>
            <person name="Shirasu K."/>
        </authorList>
    </citation>
    <scope>NUCLEOTIDE SEQUENCE [LARGE SCALE GENOMIC DNA]</scope>
    <source>
        <strain evidence="3">cv. UVA1</strain>
    </source>
</reference>
<feature type="region of interest" description="Disordered" evidence="1">
    <location>
        <begin position="215"/>
        <end position="273"/>
    </location>
</feature>
<keyword evidence="3" id="KW-1185">Reference proteome</keyword>
<organism evidence="2 3">
    <name type="scientific">Striga asiatica</name>
    <name type="common">Asiatic witchweed</name>
    <name type="synonym">Buchnera asiatica</name>
    <dbReference type="NCBI Taxonomy" id="4170"/>
    <lineage>
        <taxon>Eukaryota</taxon>
        <taxon>Viridiplantae</taxon>
        <taxon>Streptophyta</taxon>
        <taxon>Embryophyta</taxon>
        <taxon>Tracheophyta</taxon>
        <taxon>Spermatophyta</taxon>
        <taxon>Magnoliopsida</taxon>
        <taxon>eudicotyledons</taxon>
        <taxon>Gunneridae</taxon>
        <taxon>Pentapetalae</taxon>
        <taxon>asterids</taxon>
        <taxon>lamiids</taxon>
        <taxon>Lamiales</taxon>
        <taxon>Orobanchaceae</taxon>
        <taxon>Buchnereae</taxon>
        <taxon>Striga</taxon>
    </lineage>
</organism>
<evidence type="ECO:0000313" key="2">
    <source>
        <dbReference type="EMBL" id="GER25346.1"/>
    </source>
</evidence>
<dbReference type="AlphaFoldDB" id="A0A5A7NXX8"/>
<gene>
    <name evidence="2" type="ORF">STAS_00922</name>
</gene>
<dbReference type="EMBL" id="BKCP01000003">
    <property type="protein sequence ID" value="GER25346.1"/>
    <property type="molecule type" value="Genomic_DNA"/>
</dbReference>
<accession>A0A5A7NXX8</accession>
<evidence type="ECO:0000313" key="3">
    <source>
        <dbReference type="Proteomes" id="UP000325081"/>
    </source>
</evidence>
<evidence type="ECO:0000256" key="1">
    <source>
        <dbReference type="SAM" id="MobiDB-lite"/>
    </source>
</evidence>
<proteinExistence type="predicted"/>
<dbReference type="Proteomes" id="UP000325081">
    <property type="component" value="Unassembled WGS sequence"/>
</dbReference>
<comment type="caution">
    <text evidence="2">The sequence shown here is derived from an EMBL/GenBank/DDBJ whole genome shotgun (WGS) entry which is preliminary data.</text>
</comment>
<feature type="compositionally biased region" description="Polar residues" evidence="1">
    <location>
        <begin position="61"/>
        <end position="74"/>
    </location>
</feature>
<sequence length="273" mass="28251">MGSDGAHNGSKNNRHEVGEEVGTVSGLDSHNVADGSAGPYGPWMMAKTAGRPFTGPHKGSNGRSQNRNESSRLSGSRFEVLGEADGEASGSKSDAIMTTGVFGSSRDSLGGASKGKAKTGVDGDWMVVPGRRKRRTTKTNKVAQKVTGDEPSGSKSNCGAEPHVTARSSPPPGSETGFIDALRTAGRALSSQQAVVVPMESELDSSKHLAVQVLDSPVLDPVPDIESVIDPGDSEMDVASPRLAQEGASVQMTDGDLGVSGELERNNQSHDAK</sequence>